<dbReference type="EMBL" id="JBHLYW010000008">
    <property type="protein sequence ID" value="MFC0077274.1"/>
    <property type="molecule type" value="Genomic_DNA"/>
</dbReference>
<proteinExistence type="predicted"/>
<evidence type="ECO:0000259" key="1">
    <source>
        <dbReference type="Pfam" id="PF04738"/>
    </source>
</evidence>
<feature type="domain" description="Lantibiotic dehydratase N-terminal" evidence="1">
    <location>
        <begin position="45"/>
        <end position="700"/>
    </location>
</feature>
<dbReference type="Pfam" id="PF04738">
    <property type="entry name" value="Lant_dehydr_N"/>
    <property type="match status" value="1"/>
</dbReference>
<dbReference type="RefSeq" id="WP_379685293.1">
    <property type="nucleotide sequence ID" value="NZ_JBHLYW010000008.1"/>
</dbReference>
<sequence length="750" mass="86774">MLNKNPYQAFDKFILRTPLYSLEFYRNFTKETNITDEDFLTVLTDPVLKEAIYLASPVLYNAVSKWINKDEAGKNSENPEKLKLSILKYISRLSSRCTPFGLFAGCTIGSINNETNIILKGSLHNERHTRFDMNYLVALSQNLTKIDFVKEQLLFRPNNSIYEIGNKIRYIEYYYINGKRNHQIVSISNSKYIQKIINFSKSGARIKEIAEEIVSEKIDFNTAYSFINQLVDNQILISNLEPSITGPEFYEQIILIIEKLNHNKDLHQKLVLLKSKLIEIDKNIGNTIEKYETIITILRDLNTEFDLSHLFQTDMVISTSQNTLSQNVINSVKKGMAILNKFSVYNENPLLSDFKKKFYERYENQEISLSKVLDAEIGIGYSQTFEQNVNNPLIDDLVLPGRQKKNANQNIQWNAFNSFFHKKILQANLNNQQVISLSFNDFKHLDENWNNLPDTISSIIEVVCIDNKEKIRFSGIGGSSAANLLGRFCHGDEKIHQFVDEIIQIENKMNERIILAEIVHLPESRVGNILMRPSFRNFEIPYLGNSTLNDEFQIPIDDLFLSLKNERLVLRSKQNNCQVIPHLTNAHNYSQNSLPIYHFLCDLQTEGISPGMSFNLGNASNTFDFIPRIECDDIILQEATWNINRKDVESLLKNKNNDVLLQQEIAKFRADKNIPQFILLSENDNELLINFQNLTSVKMLLDAISKKSVFIIKEFLYAEKSTVKDLKKEYYTNEIIVSFYNSNKLEKTHE</sequence>
<reference evidence="2 3" key="1">
    <citation type="submission" date="2024-09" db="EMBL/GenBank/DDBJ databases">
        <authorList>
            <person name="Sun Q."/>
            <person name="Mori K."/>
        </authorList>
    </citation>
    <scope>NUCLEOTIDE SEQUENCE [LARGE SCALE GENOMIC DNA]</scope>
    <source>
        <strain evidence="2 3">CGMCC 1.12926</strain>
    </source>
</reference>
<accession>A0ABV6BP96</accession>
<gene>
    <name evidence="2" type="ORF">ACFFLS_09480</name>
</gene>
<evidence type="ECO:0000313" key="2">
    <source>
        <dbReference type="EMBL" id="MFC0077274.1"/>
    </source>
</evidence>
<evidence type="ECO:0000313" key="3">
    <source>
        <dbReference type="Proteomes" id="UP001589734"/>
    </source>
</evidence>
<protein>
    <submittedName>
        <fullName evidence="2">Lantibiotic dehydratase family protein</fullName>
    </submittedName>
</protein>
<organism evidence="2 3">
    <name type="scientific">Flavobacterium procerum</name>
    <dbReference type="NCBI Taxonomy" id="1455569"/>
    <lineage>
        <taxon>Bacteria</taxon>
        <taxon>Pseudomonadati</taxon>
        <taxon>Bacteroidota</taxon>
        <taxon>Flavobacteriia</taxon>
        <taxon>Flavobacteriales</taxon>
        <taxon>Flavobacteriaceae</taxon>
        <taxon>Flavobacterium</taxon>
    </lineage>
</organism>
<name>A0ABV6BP96_9FLAO</name>
<dbReference type="Proteomes" id="UP001589734">
    <property type="component" value="Unassembled WGS sequence"/>
</dbReference>
<comment type="caution">
    <text evidence="2">The sequence shown here is derived from an EMBL/GenBank/DDBJ whole genome shotgun (WGS) entry which is preliminary data.</text>
</comment>
<dbReference type="InterPro" id="IPR006827">
    <property type="entry name" value="Lant_deHydtase_N"/>
</dbReference>
<keyword evidence="3" id="KW-1185">Reference proteome</keyword>